<dbReference type="EMBL" id="BSEL01000002">
    <property type="protein sequence ID" value="GLJ66549.1"/>
    <property type="molecule type" value="Genomic_DNA"/>
</dbReference>
<dbReference type="InterPro" id="IPR018958">
    <property type="entry name" value="Knr4/Smi1-like_dom"/>
</dbReference>
<dbReference type="Gene3D" id="3.40.1580.10">
    <property type="entry name" value="SMI1/KNR4-like"/>
    <property type="match status" value="1"/>
</dbReference>
<feature type="region of interest" description="Disordered" evidence="1">
    <location>
        <begin position="107"/>
        <end position="126"/>
    </location>
</feature>
<comment type="caution">
    <text evidence="3">The sequence shown here is derived from an EMBL/GenBank/DDBJ whole genome shotgun (WGS) entry which is preliminary data.</text>
</comment>
<dbReference type="InterPro" id="IPR037883">
    <property type="entry name" value="Knr4/Smi1-like_sf"/>
</dbReference>
<organism evidence="3 4">
    <name type="scientific">Nocardioides luteus</name>
    <dbReference type="NCBI Taxonomy" id="1844"/>
    <lineage>
        <taxon>Bacteria</taxon>
        <taxon>Bacillati</taxon>
        <taxon>Actinomycetota</taxon>
        <taxon>Actinomycetes</taxon>
        <taxon>Propionibacteriales</taxon>
        <taxon>Nocardioidaceae</taxon>
        <taxon>Nocardioides</taxon>
    </lineage>
</organism>
<dbReference type="Pfam" id="PF09346">
    <property type="entry name" value="SMI1_KNR4"/>
    <property type="match status" value="1"/>
</dbReference>
<dbReference type="SUPFAM" id="SSF160631">
    <property type="entry name" value="SMI1/KNR4-like"/>
    <property type="match status" value="1"/>
</dbReference>
<dbReference type="RefSeq" id="WP_189120143.1">
    <property type="nucleotide sequence ID" value="NZ_BMRK01000019.1"/>
</dbReference>
<gene>
    <name evidence="3" type="ORF">GCM10017579_05850</name>
</gene>
<sequence>MTSLTYEETFPAAPASKLAELEERLGARLPEPYRAYLAAQDGGALEGYNNHGIEIILGIGEVPQWSSLWYLLSQESDVIPAGFIPVGSDAGGGLFLLAVAGSDRGSVWHQSSETEEDDSGTVTPVSRERLADSWDGFLSSIEPLEE</sequence>
<protein>
    <recommendedName>
        <fullName evidence="2">Knr4/Smi1-like domain-containing protein</fullName>
    </recommendedName>
</protein>
<name>A0ABQ5SRL2_9ACTN</name>
<evidence type="ECO:0000313" key="4">
    <source>
        <dbReference type="Proteomes" id="UP001142292"/>
    </source>
</evidence>
<dbReference type="Proteomes" id="UP001142292">
    <property type="component" value="Unassembled WGS sequence"/>
</dbReference>
<reference evidence="3" key="1">
    <citation type="journal article" date="2014" name="Int. J. Syst. Evol. Microbiol.">
        <title>Complete genome of a new Firmicutes species belonging to the dominant human colonic microbiota ('Ruminococcus bicirculans') reveals two chromosomes and a selective capacity to utilize plant glucans.</title>
        <authorList>
            <consortium name="NISC Comparative Sequencing Program"/>
            <person name="Wegmann U."/>
            <person name="Louis P."/>
            <person name="Goesmann A."/>
            <person name="Henrissat B."/>
            <person name="Duncan S.H."/>
            <person name="Flint H.J."/>
        </authorList>
    </citation>
    <scope>NUCLEOTIDE SEQUENCE</scope>
    <source>
        <strain evidence="3">VKM Ac-1246</strain>
    </source>
</reference>
<feature type="domain" description="Knr4/Smi1-like" evidence="2">
    <location>
        <begin position="12"/>
        <end position="140"/>
    </location>
</feature>
<proteinExistence type="predicted"/>
<keyword evidence="4" id="KW-1185">Reference proteome</keyword>
<evidence type="ECO:0000256" key="1">
    <source>
        <dbReference type="SAM" id="MobiDB-lite"/>
    </source>
</evidence>
<dbReference type="SMART" id="SM00860">
    <property type="entry name" value="SMI1_KNR4"/>
    <property type="match status" value="1"/>
</dbReference>
<accession>A0ABQ5SRL2</accession>
<reference evidence="3" key="2">
    <citation type="submission" date="2023-01" db="EMBL/GenBank/DDBJ databases">
        <authorList>
            <person name="Sun Q."/>
            <person name="Evtushenko L."/>
        </authorList>
    </citation>
    <scope>NUCLEOTIDE SEQUENCE</scope>
    <source>
        <strain evidence="3">VKM Ac-1246</strain>
    </source>
</reference>
<evidence type="ECO:0000259" key="2">
    <source>
        <dbReference type="SMART" id="SM00860"/>
    </source>
</evidence>
<evidence type="ECO:0000313" key="3">
    <source>
        <dbReference type="EMBL" id="GLJ66549.1"/>
    </source>
</evidence>